<dbReference type="PROSITE" id="PS50837">
    <property type="entry name" value="NACHT"/>
    <property type="match status" value="1"/>
</dbReference>
<dbReference type="InterPro" id="IPR036322">
    <property type="entry name" value="WD40_repeat_dom_sf"/>
</dbReference>
<dbReference type="PANTHER" id="PTHR19879:SF9">
    <property type="entry name" value="TRANSCRIPTION INITIATION FACTOR TFIID SUBUNIT 5"/>
    <property type="match status" value="1"/>
</dbReference>
<dbReference type="Gene3D" id="2.130.10.10">
    <property type="entry name" value="YVTN repeat-like/Quinoprotein amine dehydrogenase"/>
    <property type="match status" value="6"/>
</dbReference>
<dbReference type="InterPro" id="IPR015943">
    <property type="entry name" value="WD40/YVTN_repeat-like_dom_sf"/>
</dbReference>
<feature type="repeat" description="WD" evidence="3">
    <location>
        <begin position="754"/>
        <end position="795"/>
    </location>
</feature>
<feature type="repeat" description="WD" evidence="3">
    <location>
        <begin position="796"/>
        <end position="837"/>
    </location>
</feature>
<comment type="caution">
    <text evidence="6">The sequence shown here is derived from an EMBL/GenBank/DDBJ whole genome shotgun (WGS) entry which is preliminary data.</text>
</comment>
<dbReference type="InterPro" id="IPR011047">
    <property type="entry name" value="Quinoprotein_ADH-like_sf"/>
</dbReference>
<feature type="repeat" description="WD" evidence="3">
    <location>
        <begin position="1006"/>
        <end position="1047"/>
    </location>
</feature>
<evidence type="ECO:0000313" key="6">
    <source>
        <dbReference type="EMBL" id="KAK0739018.1"/>
    </source>
</evidence>
<dbReference type="FunFam" id="2.130.10.10:FF:000228">
    <property type="entry name" value="COMPASS-like H3K4 histone methylase component WDR5A"/>
    <property type="match status" value="2"/>
</dbReference>
<sequence length="1318" mass="145320">MDGVSAAASIIAVIDLSAKVACLCVQYYSDVKNAKSDIKRLQGELQGLEKTLQGARELLESPNGKSLKTSQGLVDGLANCSSQLKQLQLRLEKKLHHGPAHKTMRRLGLRALKWPFKSKEIDTIIKNLERYRDTLSAGLTVDQATQVLNIAQTFVLSKLPIANDAAFDSHADEHDARCHPETRTDLLKDIKQWAGSPEGEGIFWLNGMAGTGKSTISRTVAQSFADQGLLGASFFFKRGERDRSNAALLFTTIATQLIVKEPGLATHIRAAIEADPSVTRKMLKEQFDKLILKPLENLRGSLDDSKTIALVIDALDECERDDDIKVIISLLSQAKSLGSIRLKAFLTSRPELPIRLGFNEIKGKYQDLVLHEIPKPIIEHDIAAYLDFELARIRNDYNALSPGGRQLPHDWPGSQIVKDLVQMAVPLFIFAATACRFIRDRKYGGPDRQLAKLLAYQTSQQSKLDATYLPVLEPLFIDLTDSDHDFLDEFQQIVGTIVLLAEPLSTTSLSKLIQIDRDVVIDRLDSLHSVLNVPTSADSPVRIFHLSFRDFLVDPSKAKEQKTYPFWVDEKATHRRIATRCLDLLSDYLKKDICDLRMPGTARADIESSVIDSHLPSDVRYACLYWVYHVQQSSSRISDDHQVYTFLERYFLHWLEALSLLGKISASVGMIRDLQGLLSPDISSTVSAFLHDAARFILSFRQIIDLCPLQTYASAIVFAPMKSIIRGVFRGYIPEWIPLLPKVDLEWNACLQTLEGHGDSVSAVAFSPDGTTLASASDDETVRLWDVATGEHRRTLEGHDHWVTAVAFSPDGTTLASASDDKTVRLWDVATGEHRRTLEGHGDWVTAVAFSPDGTTLASASGDKTVRLWDVATGEHRRTLEGHGDSVTAVAFSPDGTTLASASDDKTVRLWDVATGEHRRTLEGHGDWVTAVAFSPDGTTLASASGDKTVRLWDVATGEHRRTLEGHDDSVRAVAFSPDGTTLASASGDKTVRLWDVATGEHRRTLEGHDDWVTAVAFSPDGTTLASASDDETVRLWDVATGEHRRTLEGHGDWVTAVAFSPDGTTLASASGDKTVRLWDVATGEHRRTLEGHSDWVTAVAFSLDGTTLASASRDKTVRLWDVATSEHRRTLEGHDRWVTAVAFSPDGTTLASASGDKTVRLWDVATGEHRRTLEGHGDWVTAVAFSPDGTTLASASGDKTVRLWDVATGEHRRTLEGNYTLERLSFLDSDCLKTDRGLLRITPSPANNFTDQKPSSGLLFVSDKWITRDGKDLIWLPPNYRATHTAVYNCTVAIGHASGQVWLFRFAFNGKGGRHNV</sequence>
<dbReference type="InterPro" id="IPR001680">
    <property type="entry name" value="WD40_rpt"/>
</dbReference>
<evidence type="ECO:0000256" key="3">
    <source>
        <dbReference type="PROSITE-ProRule" id="PRU00221"/>
    </source>
</evidence>
<keyword evidence="1 3" id="KW-0853">WD repeat</keyword>
<dbReference type="InterPro" id="IPR007111">
    <property type="entry name" value="NACHT_NTPase"/>
</dbReference>
<keyword evidence="7" id="KW-1185">Reference proteome</keyword>
<proteinExistence type="predicted"/>
<dbReference type="PRINTS" id="PR00320">
    <property type="entry name" value="GPROTEINBRPT"/>
</dbReference>
<dbReference type="InterPro" id="IPR031348">
    <property type="entry name" value="PigL_N"/>
</dbReference>
<feature type="repeat" description="WD" evidence="3">
    <location>
        <begin position="880"/>
        <end position="921"/>
    </location>
</feature>
<protein>
    <recommendedName>
        <fullName evidence="5">NACHT domain-containing protein</fullName>
    </recommendedName>
</protein>
<feature type="repeat" description="WD" evidence="3">
    <location>
        <begin position="1090"/>
        <end position="1131"/>
    </location>
</feature>
<evidence type="ECO:0000256" key="1">
    <source>
        <dbReference type="ARBA" id="ARBA00022574"/>
    </source>
</evidence>
<dbReference type="Pfam" id="PF00400">
    <property type="entry name" value="WD40"/>
    <property type="match status" value="6"/>
</dbReference>
<dbReference type="PROSITE" id="PS00678">
    <property type="entry name" value="WD_REPEATS_1"/>
    <property type="match status" value="11"/>
</dbReference>
<dbReference type="EMBL" id="JAUKTV010000004">
    <property type="protein sequence ID" value="KAK0739018.1"/>
    <property type="molecule type" value="Genomic_DNA"/>
</dbReference>
<dbReference type="SUPFAM" id="SSF50998">
    <property type="entry name" value="Quinoprotein alcohol dehydrogenase-like"/>
    <property type="match status" value="1"/>
</dbReference>
<accession>A0AA40BRM5</accession>
<dbReference type="PROSITE" id="PS50082">
    <property type="entry name" value="WD_REPEATS_2"/>
    <property type="match status" value="11"/>
</dbReference>
<dbReference type="Pfam" id="PF24883">
    <property type="entry name" value="NPHP3_N"/>
    <property type="match status" value="1"/>
</dbReference>
<feature type="domain" description="NACHT" evidence="5">
    <location>
        <begin position="201"/>
        <end position="350"/>
    </location>
</feature>
<gene>
    <name evidence="6" type="ORF">B0T21DRAFT_307432</name>
</gene>
<dbReference type="InterPro" id="IPR027417">
    <property type="entry name" value="P-loop_NTPase"/>
</dbReference>
<evidence type="ECO:0000256" key="4">
    <source>
        <dbReference type="SAM" id="Coils"/>
    </source>
</evidence>
<name>A0AA40BRM5_9PEZI</name>
<feature type="repeat" description="WD" evidence="3">
    <location>
        <begin position="838"/>
        <end position="879"/>
    </location>
</feature>
<keyword evidence="4" id="KW-0175">Coiled coil</keyword>
<keyword evidence="2" id="KW-0677">Repeat</keyword>
<feature type="coiled-coil region" evidence="4">
    <location>
        <begin position="31"/>
        <end position="58"/>
    </location>
</feature>
<reference evidence="6" key="1">
    <citation type="submission" date="2023-06" db="EMBL/GenBank/DDBJ databases">
        <title>Genome-scale phylogeny and comparative genomics of the fungal order Sordariales.</title>
        <authorList>
            <consortium name="Lawrence Berkeley National Laboratory"/>
            <person name="Hensen N."/>
            <person name="Bonometti L."/>
            <person name="Westerberg I."/>
            <person name="Brannstrom I.O."/>
            <person name="Guillou S."/>
            <person name="Cros-Aarteil S."/>
            <person name="Calhoun S."/>
            <person name="Haridas S."/>
            <person name="Kuo A."/>
            <person name="Mondo S."/>
            <person name="Pangilinan J."/>
            <person name="Riley R."/>
            <person name="Labutti K."/>
            <person name="Andreopoulos B."/>
            <person name="Lipzen A."/>
            <person name="Chen C."/>
            <person name="Yanf M."/>
            <person name="Daum C."/>
            <person name="Ng V."/>
            <person name="Clum A."/>
            <person name="Steindorff A."/>
            <person name="Ohm R."/>
            <person name="Martin F."/>
            <person name="Silar P."/>
            <person name="Natvig D."/>
            <person name="Lalanne C."/>
            <person name="Gautier V."/>
            <person name="Ament-Velasquez S.L."/>
            <person name="Kruys A."/>
            <person name="Hutchinson M.I."/>
            <person name="Powell A.J."/>
            <person name="Barry K."/>
            <person name="Miller A.N."/>
            <person name="Grigoriev I.V."/>
            <person name="Debuchy R."/>
            <person name="Gladieux P."/>
            <person name="Thoren M.H."/>
            <person name="Johannesson H."/>
        </authorList>
    </citation>
    <scope>NUCLEOTIDE SEQUENCE</scope>
    <source>
        <strain evidence="6">CBS 540.89</strain>
    </source>
</reference>
<dbReference type="InterPro" id="IPR056884">
    <property type="entry name" value="NPHP3-like_N"/>
</dbReference>
<dbReference type="Pfam" id="PF25173">
    <property type="entry name" value="Beta-prop_WDR3_1st"/>
    <property type="match status" value="1"/>
</dbReference>
<dbReference type="Proteomes" id="UP001172159">
    <property type="component" value="Unassembled WGS sequence"/>
</dbReference>
<evidence type="ECO:0000313" key="7">
    <source>
        <dbReference type="Proteomes" id="UP001172159"/>
    </source>
</evidence>
<feature type="repeat" description="WD" evidence="3">
    <location>
        <begin position="1132"/>
        <end position="1173"/>
    </location>
</feature>
<evidence type="ECO:0000256" key="2">
    <source>
        <dbReference type="ARBA" id="ARBA00022737"/>
    </source>
</evidence>
<feature type="repeat" description="WD" evidence="3">
    <location>
        <begin position="1048"/>
        <end position="1089"/>
    </location>
</feature>
<dbReference type="InterPro" id="IPR020472">
    <property type="entry name" value="WD40_PAC1"/>
</dbReference>
<dbReference type="SMART" id="SM00320">
    <property type="entry name" value="WD40"/>
    <property type="match status" value="11"/>
</dbReference>
<dbReference type="InterPro" id="IPR019775">
    <property type="entry name" value="WD40_repeat_CS"/>
</dbReference>
<dbReference type="PROSITE" id="PS50294">
    <property type="entry name" value="WD_REPEATS_REGION"/>
    <property type="match status" value="11"/>
</dbReference>
<organism evidence="6 7">
    <name type="scientific">Apiosordaria backusii</name>
    <dbReference type="NCBI Taxonomy" id="314023"/>
    <lineage>
        <taxon>Eukaryota</taxon>
        <taxon>Fungi</taxon>
        <taxon>Dikarya</taxon>
        <taxon>Ascomycota</taxon>
        <taxon>Pezizomycotina</taxon>
        <taxon>Sordariomycetes</taxon>
        <taxon>Sordariomycetidae</taxon>
        <taxon>Sordariales</taxon>
        <taxon>Lasiosphaeriaceae</taxon>
        <taxon>Apiosordaria</taxon>
    </lineage>
</organism>
<feature type="repeat" description="WD" evidence="3">
    <location>
        <begin position="1174"/>
        <end position="1215"/>
    </location>
</feature>
<dbReference type="Gene3D" id="3.40.50.300">
    <property type="entry name" value="P-loop containing nucleotide triphosphate hydrolases"/>
    <property type="match status" value="1"/>
</dbReference>
<evidence type="ECO:0000259" key="5">
    <source>
        <dbReference type="PROSITE" id="PS50837"/>
    </source>
</evidence>
<feature type="repeat" description="WD" evidence="3">
    <location>
        <begin position="964"/>
        <end position="1005"/>
    </location>
</feature>
<dbReference type="GO" id="GO:0035097">
    <property type="term" value="C:histone methyltransferase complex"/>
    <property type="evidence" value="ECO:0007669"/>
    <property type="project" value="UniProtKB-ARBA"/>
</dbReference>
<dbReference type="SUPFAM" id="SSF52540">
    <property type="entry name" value="P-loop containing nucleoside triphosphate hydrolases"/>
    <property type="match status" value="1"/>
</dbReference>
<dbReference type="Pfam" id="PF17111">
    <property type="entry name" value="PigL_N"/>
    <property type="match status" value="1"/>
</dbReference>
<dbReference type="CDD" id="cd00200">
    <property type="entry name" value="WD40"/>
    <property type="match status" value="2"/>
</dbReference>
<dbReference type="PANTHER" id="PTHR19879">
    <property type="entry name" value="TRANSCRIPTION INITIATION FACTOR TFIID"/>
    <property type="match status" value="1"/>
</dbReference>
<feature type="repeat" description="WD" evidence="3">
    <location>
        <begin position="922"/>
        <end position="963"/>
    </location>
</feature>
<dbReference type="SUPFAM" id="SSF50978">
    <property type="entry name" value="WD40 repeat-like"/>
    <property type="match status" value="1"/>
</dbReference>